<dbReference type="eggNOG" id="ENOG502RVZ6">
    <property type="taxonomic scope" value="Eukaryota"/>
</dbReference>
<dbReference type="RefSeq" id="XP_007913869.1">
    <property type="nucleotide sequence ID" value="XM_007915678.1"/>
</dbReference>
<protein>
    <recommendedName>
        <fullName evidence="8">Mediator of RNA polymerase II transcription subunit 22</fullName>
    </recommendedName>
</protein>
<dbReference type="Gene3D" id="6.10.280.160">
    <property type="entry name" value="Mediator of RNA polymerase II transcription subunit 22"/>
    <property type="match status" value="1"/>
</dbReference>
<dbReference type="EMBL" id="KB932995">
    <property type="protein sequence ID" value="EOO01393.1"/>
    <property type="molecule type" value="Genomic_DNA"/>
</dbReference>
<evidence type="ECO:0000256" key="3">
    <source>
        <dbReference type="ARBA" id="ARBA00023015"/>
    </source>
</evidence>
<dbReference type="Proteomes" id="UP000014074">
    <property type="component" value="Unassembled WGS sequence"/>
</dbReference>
<dbReference type="InterPro" id="IPR009332">
    <property type="entry name" value="Med22"/>
</dbReference>
<dbReference type="PANTHER" id="PTHR12434">
    <property type="entry name" value="MEDIATOR OF RNA POLYMERASE II TRANSCRIPTION SUBUNIT 22"/>
    <property type="match status" value="1"/>
</dbReference>
<dbReference type="GO" id="GO:0016592">
    <property type="term" value="C:mediator complex"/>
    <property type="evidence" value="ECO:0007669"/>
    <property type="project" value="InterPro"/>
</dbReference>
<gene>
    <name evidence="6" type="ORF">UCRPA7_3104</name>
</gene>
<comment type="similarity">
    <text evidence="2">Belongs to the Mediator complex subunit 22 family.</text>
</comment>
<dbReference type="GO" id="GO:0006357">
    <property type="term" value="P:regulation of transcription by RNA polymerase II"/>
    <property type="evidence" value="ECO:0007669"/>
    <property type="project" value="InterPro"/>
</dbReference>
<keyword evidence="4" id="KW-0804">Transcription</keyword>
<dbReference type="Pfam" id="PF06179">
    <property type="entry name" value="Med22"/>
    <property type="match status" value="1"/>
</dbReference>
<sequence length="156" mass="17211">MDRNQQAVAANLMDREEKIIADVLERFRNLILVTTERITNKASTGQAAYHSMTMDVETQGMIKSVEDLLALTRQLRELWVVGPLRKPGEGEREAEEQIDSEVQTVVQLLNQIRSQSRQKLVSEGGGFGEYVAGPLETLEPGRVEGAVAASQGTTSQ</sequence>
<keyword evidence="5" id="KW-0539">Nucleus</keyword>
<dbReference type="PANTHER" id="PTHR12434:SF6">
    <property type="entry name" value="MEDIATOR OF RNA POLYMERASE II TRANSCRIPTION SUBUNIT 22"/>
    <property type="match status" value="1"/>
</dbReference>
<dbReference type="HOGENOM" id="CLU_1644069_0_0_1"/>
<comment type="subcellular location">
    <subcellularLocation>
        <location evidence="1">Nucleus</location>
    </subcellularLocation>
</comment>
<name>R8BPT5_PHAM7</name>
<dbReference type="GO" id="GO:0003712">
    <property type="term" value="F:transcription coregulator activity"/>
    <property type="evidence" value="ECO:0007669"/>
    <property type="project" value="InterPro"/>
</dbReference>
<keyword evidence="3" id="KW-0805">Transcription regulation</keyword>
<evidence type="ECO:0000256" key="1">
    <source>
        <dbReference type="ARBA" id="ARBA00004123"/>
    </source>
</evidence>
<evidence type="ECO:0008006" key="8">
    <source>
        <dbReference type="Google" id="ProtNLM"/>
    </source>
</evidence>
<keyword evidence="7" id="KW-1185">Reference proteome</keyword>
<evidence type="ECO:0000256" key="4">
    <source>
        <dbReference type="ARBA" id="ARBA00023163"/>
    </source>
</evidence>
<organism evidence="6 7">
    <name type="scientific">Phaeoacremonium minimum (strain UCR-PA7)</name>
    <name type="common">Esca disease fungus</name>
    <name type="synonym">Togninia minima</name>
    <dbReference type="NCBI Taxonomy" id="1286976"/>
    <lineage>
        <taxon>Eukaryota</taxon>
        <taxon>Fungi</taxon>
        <taxon>Dikarya</taxon>
        <taxon>Ascomycota</taxon>
        <taxon>Pezizomycotina</taxon>
        <taxon>Sordariomycetes</taxon>
        <taxon>Sordariomycetidae</taxon>
        <taxon>Togniniales</taxon>
        <taxon>Togniniaceae</taxon>
        <taxon>Phaeoacremonium</taxon>
    </lineage>
</organism>
<dbReference type="GeneID" id="19323422"/>
<reference evidence="7" key="1">
    <citation type="journal article" date="2013" name="Genome Announc.">
        <title>Draft genome sequence of the ascomycete Phaeoacremonium aleophilum strain UCR-PA7, a causal agent of the esca disease complex in grapevines.</title>
        <authorList>
            <person name="Blanco-Ulate B."/>
            <person name="Rolshausen P."/>
            <person name="Cantu D."/>
        </authorList>
    </citation>
    <scope>NUCLEOTIDE SEQUENCE [LARGE SCALE GENOMIC DNA]</scope>
    <source>
        <strain evidence="7">UCR-PA7</strain>
    </source>
</reference>
<proteinExistence type="inferred from homology"/>
<evidence type="ECO:0000256" key="2">
    <source>
        <dbReference type="ARBA" id="ARBA00005942"/>
    </source>
</evidence>
<dbReference type="AlphaFoldDB" id="R8BPT5"/>
<evidence type="ECO:0000313" key="7">
    <source>
        <dbReference type="Proteomes" id="UP000014074"/>
    </source>
</evidence>
<accession>R8BPT5</accession>
<dbReference type="OrthoDB" id="203279at2759"/>
<evidence type="ECO:0000313" key="6">
    <source>
        <dbReference type="EMBL" id="EOO01393.1"/>
    </source>
</evidence>
<evidence type="ECO:0000256" key="5">
    <source>
        <dbReference type="ARBA" id="ARBA00023242"/>
    </source>
</evidence>
<dbReference type="KEGG" id="tmn:UCRPA7_3104"/>